<dbReference type="Gene3D" id="3.40.190.10">
    <property type="entry name" value="Periplasmic binding protein-like II"/>
    <property type="match status" value="2"/>
</dbReference>
<dbReference type="FunFam" id="1.10.10.10:FF:000511">
    <property type="entry name" value="LysR family transcriptional regulator"/>
    <property type="match status" value="1"/>
</dbReference>
<keyword evidence="3" id="KW-0238">DNA-binding</keyword>
<sequence>MKSKPLAQVTDFELRLLRVFKTVAGVGSFAAAESALGITRSAISLHMSDLEKRLGMRLCQRGRAGFALTDQGREVLRASETLLAAVEGFRAEVNQLHDSLRGDLNIGLMNNLVTQPRMRLTHALRAIRRQSAGVRINISMSTPGDIERGLLDGRLHVGAVPMITTLSGLQYQPLYEERSRLYCSKDHPLFADAASAGARALRQAPAVAPGYRMSPEAVDLHQALDCAATASDREAIAFLILTGEYIGFLPDHMAAGWVEKGMMAALAPRRMQFTTPLAIATRKGRRQNLIVDRFLDAFQAT</sequence>
<dbReference type="PROSITE" id="PS50931">
    <property type="entry name" value="HTH_LYSR"/>
    <property type="match status" value="1"/>
</dbReference>
<dbReference type="PANTHER" id="PTHR30126:SF98">
    <property type="entry name" value="HTH-TYPE TRANSCRIPTIONAL ACTIVATOR BAUR"/>
    <property type="match status" value="1"/>
</dbReference>
<keyword evidence="2" id="KW-0805">Transcription regulation</keyword>
<dbReference type="AlphaFoldDB" id="A0A157P4C1"/>
<organism evidence="6 7">
    <name type="scientific">Bordetella ansorpii</name>
    <dbReference type="NCBI Taxonomy" id="288768"/>
    <lineage>
        <taxon>Bacteria</taxon>
        <taxon>Pseudomonadati</taxon>
        <taxon>Pseudomonadota</taxon>
        <taxon>Betaproteobacteria</taxon>
        <taxon>Burkholderiales</taxon>
        <taxon>Alcaligenaceae</taxon>
        <taxon>Bordetella</taxon>
    </lineage>
</organism>
<accession>A0A157P4C1</accession>
<dbReference type="InterPro" id="IPR036390">
    <property type="entry name" value="WH_DNA-bd_sf"/>
</dbReference>
<protein>
    <submittedName>
        <fullName evidence="6">LysR family transcriptional regulator</fullName>
    </submittedName>
</protein>
<gene>
    <name evidence="6" type="primary">allS_2</name>
    <name evidence="6" type="ORF">SAMEA1982600_02256</name>
</gene>
<reference evidence="6 7" key="1">
    <citation type="submission" date="2016-03" db="EMBL/GenBank/DDBJ databases">
        <authorList>
            <consortium name="Pathogen Informatics"/>
        </authorList>
    </citation>
    <scope>NUCLEOTIDE SEQUENCE [LARGE SCALE GENOMIC DNA]</scope>
    <source>
        <strain evidence="6 7">NCTC13364</strain>
    </source>
</reference>
<dbReference type="CDD" id="cd05466">
    <property type="entry name" value="PBP2_LTTR_substrate"/>
    <property type="match status" value="1"/>
</dbReference>
<dbReference type="GO" id="GO:0000976">
    <property type="term" value="F:transcription cis-regulatory region binding"/>
    <property type="evidence" value="ECO:0007669"/>
    <property type="project" value="TreeGrafter"/>
</dbReference>
<feature type="domain" description="HTH lysR-type" evidence="5">
    <location>
        <begin position="12"/>
        <end position="69"/>
    </location>
</feature>
<evidence type="ECO:0000256" key="3">
    <source>
        <dbReference type="ARBA" id="ARBA00023125"/>
    </source>
</evidence>
<dbReference type="Gene3D" id="1.10.10.10">
    <property type="entry name" value="Winged helix-like DNA-binding domain superfamily/Winged helix DNA-binding domain"/>
    <property type="match status" value="1"/>
</dbReference>
<evidence type="ECO:0000256" key="1">
    <source>
        <dbReference type="ARBA" id="ARBA00009437"/>
    </source>
</evidence>
<proteinExistence type="inferred from homology"/>
<dbReference type="OrthoDB" id="8587655at2"/>
<dbReference type="EMBL" id="FKBS01000014">
    <property type="protein sequence ID" value="SAI28502.1"/>
    <property type="molecule type" value="Genomic_DNA"/>
</dbReference>
<dbReference type="SUPFAM" id="SSF46785">
    <property type="entry name" value="Winged helix' DNA-binding domain"/>
    <property type="match status" value="1"/>
</dbReference>
<dbReference type="SUPFAM" id="SSF53850">
    <property type="entry name" value="Periplasmic binding protein-like II"/>
    <property type="match status" value="1"/>
</dbReference>
<name>A0A157P4C1_9BORD</name>
<dbReference type="Proteomes" id="UP000077037">
    <property type="component" value="Unassembled WGS sequence"/>
</dbReference>
<dbReference type="Pfam" id="PF03466">
    <property type="entry name" value="LysR_substrate"/>
    <property type="match status" value="1"/>
</dbReference>
<dbReference type="InterPro" id="IPR036388">
    <property type="entry name" value="WH-like_DNA-bd_sf"/>
</dbReference>
<dbReference type="GO" id="GO:0003700">
    <property type="term" value="F:DNA-binding transcription factor activity"/>
    <property type="evidence" value="ECO:0007669"/>
    <property type="project" value="InterPro"/>
</dbReference>
<evidence type="ECO:0000313" key="6">
    <source>
        <dbReference type="EMBL" id="SAI28502.1"/>
    </source>
</evidence>
<evidence type="ECO:0000259" key="5">
    <source>
        <dbReference type="PROSITE" id="PS50931"/>
    </source>
</evidence>
<dbReference type="Pfam" id="PF00126">
    <property type="entry name" value="HTH_1"/>
    <property type="match status" value="1"/>
</dbReference>
<dbReference type="RefSeq" id="WP_066411798.1">
    <property type="nucleotide sequence ID" value="NZ_FKBS01000014.1"/>
</dbReference>
<dbReference type="InterPro" id="IPR005119">
    <property type="entry name" value="LysR_subst-bd"/>
</dbReference>
<evidence type="ECO:0000313" key="7">
    <source>
        <dbReference type="Proteomes" id="UP000077037"/>
    </source>
</evidence>
<comment type="similarity">
    <text evidence="1">Belongs to the LysR transcriptional regulatory family.</text>
</comment>
<keyword evidence="4" id="KW-0804">Transcription</keyword>
<dbReference type="PANTHER" id="PTHR30126">
    <property type="entry name" value="HTH-TYPE TRANSCRIPTIONAL REGULATOR"/>
    <property type="match status" value="1"/>
</dbReference>
<dbReference type="InterPro" id="IPR000847">
    <property type="entry name" value="LysR_HTH_N"/>
</dbReference>
<evidence type="ECO:0000256" key="2">
    <source>
        <dbReference type="ARBA" id="ARBA00023015"/>
    </source>
</evidence>
<evidence type="ECO:0000256" key="4">
    <source>
        <dbReference type="ARBA" id="ARBA00023163"/>
    </source>
</evidence>